<evidence type="ECO:0000313" key="2">
    <source>
        <dbReference type="EMBL" id="QKX54269.1"/>
    </source>
</evidence>
<proteinExistence type="predicted"/>
<accession>A0A7H8QK22</accession>
<dbReference type="EMBL" id="CP055898">
    <property type="protein sequence ID" value="QKX54269.1"/>
    <property type="molecule type" value="Genomic_DNA"/>
</dbReference>
<dbReference type="KEGG" id="trg:TRUGW13939_01354"/>
<dbReference type="Proteomes" id="UP000509510">
    <property type="component" value="Chromosome I"/>
</dbReference>
<keyword evidence="3" id="KW-1185">Reference proteome</keyword>
<evidence type="ECO:0000313" key="3">
    <source>
        <dbReference type="Proteomes" id="UP000509510"/>
    </source>
</evidence>
<reference evidence="3" key="1">
    <citation type="submission" date="2020-06" db="EMBL/GenBank/DDBJ databases">
        <title>A chromosome-scale genome assembly of Talaromyces rugulosus W13939.</title>
        <authorList>
            <person name="Wang B."/>
            <person name="Guo L."/>
            <person name="Ye K."/>
            <person name="Wang L."/>
        </authorList>
    </citation>
    <scope>NUCLEOTIDE SEQUENCE [LARGE SCALE GENOMIC DNA]</scope>
    <source>
        <strain evidence="3">W13939</strain>
    </source>
</reference>
<dbReference type="GeneID" id="55988866"/>
<feature type="region of interest" description="Disordered" evidence="1">
    <location>
        <begin position="1"/>
        <end position="41"/>
    </location>
</feature>
<feature type="compositionally biased region" description="Basic and acidic residues" evidence="1">
    <location>
        <begin position="19"/>
        <end position="28"/>
    </location>
</feature>
<evidence type="ECO:0000256" key="1">
    <source>
        <dbReference type="SAM" id="MobiDB-lite"/>
    </source>
</evidence>
<feature type="compositionally biased region" description="Polar residues" evidence="1">
    <location>
        <begin position="29"/>
        <end position="41"/>
    </location>
</feature>
<dbReference type="RefSeq" id="XP_035340448.1">
    <property type="nucleotide sequence ID" value="XM_035484555.1"/>
</dbReference>
<sequence>MTGSMEARGNIYLTSQDQKQSDNPKQEDNVSMTGTSDGTARSAQDMALFKDLLSAIRNSQDKETWELLRFIQAGARPDEIRQHMEDRGLVYADERDNKVKKQ</sequence>
<organism evidence="2 3">
    <name type="scientific">Talaromyces rugulosus</name>
    <name type="common">Penicillium rugulosum</name>
    <dbReference type="NCBI Taxonomy" id="121627"/>
    <lineage>
        <taxon>Eukaryota</taxon>
        <taxon>Fungi</taxon>
        <taxon>Dikarya</taxon>
        <taxon>Ascomycota</taxon>
        <taxon>Pezizomycotina</taxon>
        <taxon>Eurotiomycetes</taxon>
        <taxon>Eurotiomycetidae</taxon>
        <taxon>Eurotiales</taxon>
        <taxon>Trichocomaceae</taxon>
        <taxon>Talaromyces</taxon>
        <taxon>Talaromyces sect. Islandici</taxon>
    </lineage>
</organism>
<gene>
    <name evidence="2" type="ORF">TRUGW13939_01354</name>
</gene>
<name>A0A7H8QK22_TALRU</name>
<dbReference type="AlphaFoldDB" id="A0A7H8QK22"/>
<protein>
    <submittedName>
        <fullName evidence="2">Uncharacterized protein</fullName>
    </submittedName>
</protein>